<sequence length="131" mass="15238">MAKRNNRRGFLSRIWDAITATPVQPPKPTTRREVKSEPAEYRFNAPPSTQYVPTSSAQNEQLANKLIRQYQRIGNPKYRGRVDQNTVRKNVEKMSPEVKRYALAMSDDTLQYEAMMGNITDDDGNNLFWYH</sequence>
<dbReference type="RefSeq" id="YP_010084071.1">
    <property type="nucleotide sequence ID" value="NC_055060.1"/>
</dbReference>
<keyword evidence="2" id="KW-1185">Reference proteome</keyword>
<name>A0A411AXX9_9VIRU</name>
<organism evidence="1 2">
    <name type="scientific">Streptomyces phage WheeHeim</name>
    <dbReference type="NCBI Taxonomy" id="2500797"/>
    <lineage>
        <taxon>Viruses</taxon>
        <taxon>Varidnaviria</taxon>
        <taxon>Bamfordvirae</taxon>
        <taxon>Preplasmiviricota</taxon>
        <taxon>Prepoliviricotina</taxon>
        <taxon>Tectiliviricetes</taxon>
        <taxon>Kalamavirales</taxon>
        <taxon>Tectiviridae</taxon>
        <taxon>Deltatectivirus</taxon>
        <taxon>Deltatectivirus wheeheim</taxon>
    </lineage>
</organism>
<accession>A0A411AXX9</accession>
<dbReference type="Proteomes" id="UP000290981">
    <property type="component" value="Segment"/>
</dbReference>
<evidence type="ECO:0000313" key="1">
    <source>
        <dbReference type="EMBL" id="QAX92920.1"/>
    </source>
</evidence>
<evidence type="ECO:0000313" key="2">
    <source>
        <dbReference type="Proteomes" id="UP000290981"/>
    </source>
</evidence>
<dbReference type="GeneID" id="65073107"/>
<proteinExistence type="predicted"/>
<dbReference type="EMBL" id="MK305890">
    <property type="protein sequence ID" value="QAX92920.1"/>
    <property type="molecule type" value="Genomic_DNA"/>
</dbReference>
<gene>
    <name evidence="1" type="primary">12</name>
    <name evidence="1" type="ORF">SEA_WHEEHEIM_12</name>
</gene>
<reference evidence="1 2" key="1">
    <citation type="submission" date="2018-12" db="EMBL/GenBank/DDBJ databases">
        <authorList>
            <person name="Huynh A."/>
            <person name="Morcos G.S."/>
            <person name="Braun J."/>
            <person name="Danaila R."/>
            <person name="Emelio N."/>
            <person name="Mathyvannan S."/>
            <person name="Miner K."/>
            <person name="Nayak R."/>
            <person name="Norman C."/>
            <person name="Tran V."/>
            <person name="Wang J."/>
            <person name="Moy A."/>
            <person name="deCarvalho T."/>
            <person name="Erill I."/>
            <person name="Caruso S.M."/>
            <person name="Garlena R.A."/>
            <person name="Russell D.A."/>
            <person name="Pope W.H."/>
            <person name="Jacobs-Sera D."/>
            <person name="Hatfull G.F."/>
        </authorList>
    </citation>
    <scope>NUCLEOTIDE SEQUENCE [LARGE SCALE GENOMIC DNA]</scope>
</reference>
<protein>
    <submittedName>
        <fullName evidence="1">Uncharacterized protein</fullName>
    </submittedName>
</protein>
<dbReference type="KEGG" id="vg:65073107"/>